<sequence length="187" mass="21477">MRYEKAVRNCEKPQDVWLLYDVRILGTYSSYEVAKPKLKVAEEESDLNTDTEAKKHRKLKKKRVLSSSEDDEYDQLSSKLKPFPKVKILQTYDHEKNNVERDEITTPSLLQSLTPTASCSSGQDSRSVSSTDTFLSDEDFKAKVCHELSYIKINIIKLNQKITLLEDSSKQKNEPDENLTKSKNNLA</sequence>
<reference evidence="2 3" key="1">
    <citation type="journal article" date="2024" name="BMC Genomics">
        <title>De novo assembly and annotation of Popillia japonica's genome with initial clues to its potential as an invasive pest.</title>
        <authorList>
            <person name="Cucini C."/>
            <person name="Boschi S."/>
            <person name="Funari R."/>
            <person name="Cardaioli E."/>
            <person name="Iannotti N."/>
            <person name="Marturano G."/>
            <person name="Paoli F."/>
            <person name="Bruttini M."/>
            <person name="Carapelli A."/>
            <person name="Frati F."/>
            <person name="Nardi F."/>
        </authorList>
    </citation>
    <scope>NUCLEOTIDE SEQUENCE [LARGE SCALE GENOMIC DNA]</scope>
    <source>
        <strain evidence="2">DMR45628</strain>
    </source>
</reference>
<dbReference type="AlphaFoldDB" id="A0AAW1IAR3"/>
<evidence type="ECO:0000313" key="3">
    <source>
        <dbReference type="Proteomes" id="UP001458880"/>
    </source>
</evidence>
<proteinExistence type="predicted"/>
<gene>
    <name evidence="2" type="ORF">QE152_g37372</name>
</gene>
<feature type="region of interest" description="Disordered" evidence="1">
    <location>
        <begin position="41"/>
        <end position="61"/>
    </location>
</feature>
<comment type="caution">
    <text evidence="2">The sequence shown here is derived from an EMBL/GenBank/DDBJ whole genome shotgun (WGS) entry which is preliminary data.</text>
</comment>
<feature type="compositionally biased region" description="Low complexity" evidence="1">
    <location>
        <begin position="105"/>
        <end position="116"/>
    </location>
</feature>
<keyword evidence="3" id="KW-1185">Reference proteome</keyword>
<organism evidence="2 3">
    <name type="scientific">Popillia japonica</name>
    <name type="common">Japanese beetle</name>
    <dbReference type="NCBI Taxonomy" id="7064"/>
    <lineage>
        <taxon>Eukaryota</taxon>
        <taxon>Metazoa</taxon>
        <taxon>Ecdysozoa</taxon>
        <taxon>Arthropoda</taxon>
        <taxon>Hexapoda</taxon>
        <taxon>Insecta</taxon>
        <taxon>Pterygota</taxon>
        <taxon>Neoptera</taxon>
        <taxon>Endopterygota</taxon>
        <taxon>Coleoptera</taxon>
        <taxon>Polyphaga</taxon>
        <taxon>Scarabaeiformia</taxon>
        <taxon>Scarabaeidae</taxon>
        <taxon>Rutelinae</taxon>
        <taxon>Popillia</taxon>
    </lineage>
</organism>
<feature type="compositionally biased region" description="Polar residues" evidence="1">
    <location>
        <begin position="117"/>
        <end position="132"/>
    </location>
</feature>
<protein>
    <submittedName>
        <fullName evidence="2">Uncharacterized protein</fullName>
    </submittedName>
</protein>
<feature type="region of interest" description="Disordered" evidence="1">
    <location>
        <begin position="98"/>
        <end position="132"/>
    </location>
</feature>
<dbReference type="EMBL" id="JASPKY010000724">
    <property type="protein sequence ID" value="KAK9686193.1"/>
    <property type="molecule type" value="Genomic_DNA"/>
</dbReference>
<feature type="compositionally biased region" description="Basic and acidic residues" evidence="1">
    <location>
        <begin position="168"/>
        <end position="180"/>
    </location>
</feature>
<evidence type="ECO:0000313" key="2">
    <source>
        <dbReference type="EMBL" id="KAK9686193.1"/>
    </source>
</evidence>
<evidence type="ECO:0000256" key="1">
    <source>
        <dbReference type="SAM" id="MobiDB-lite"/>
    </source>
</evidence>
<accession>A0AAW1IAR3</accession>
<name>A0AAW1IAR3_POPJA</name>
<dbReference type="Proteomes" id="UP001458880">
    <property type="component" value="Unassembled WGS sequence"/>
</dbReference>
<feature type="region of interest" description="Disordered" evidence="1">
    <location>
        <begin position="168"/>
        <end position="187"/>
    </location>
</feature>